<feature type="compositionally biased region" description="Polar residues" evidence="9">
    <location>
        <begin position="1"/>
        <end position="13"/>
    </location>
</feature>
<name>A0A9D2IUS2_9FIRM</name>
<feature type="region of interest" description="Disordered" evidence="9">
    <location>
        <begin position="1"/>
        <end position="25"/>
    </location>
</feature>
<evidence type="ECO:0000256" key="4">
    <source>
        <dbReference type="ARBA" id="ARBA00022801"/>
    </source>
</evidence>
<dbReference type="EMBL" id="DXBS01000002">
    <property type="protein sequence ID" value="HIZ23864.1"/>
    <property type="molecule type" value="Genomic_DNA"/>
</dbReference>
<organism evidence="11 12">
    <name type="scientific">Candidatus Gallimonas intestinigallinarum</name>
    <dbReference type="NCBI Taxonomy" id="2838604"/>
    <lineage>
        <taxon>Bacteria</taxon>
        <taxon>Bacillati</taxon>
        <taxon>Bacillota</taxon>
        <taxon>Clostridia</taxon>
        <taxon>Candidatus Gallimonas</taxon>
    </lineage>
</organism>
<dbReference type="GO" id="GO:0046872">
    <property type="term" value="F:metal ion binding"/>
    <property type="evidence" value="ECO:0007669"/>
    <property type="project" value="UniProtKB-KW"/>
</dbReference>
<dbReference type="CDD" id="cd02908">
    <property type="entry name" value="Macro_OAADPr_deacetylase"/>
    <property type="match status" value="1"/>
</dbReference>
<proteinExistence type="inferred from homology"/>
<comment type="cofactor">
    <cofactor evidence="1">
        <name>Zn(2+)</name>
        <dbReference type="ChEBI" id="CHEBI:29105"/>
    </cofactor>
</comment>
<evidence type="ECO:0000256" key="9">
    <source>
        <dbReference type="SAM" id="MobiDB-lite"/>
    </source>
</evidence>
<keyword evidence="4 11" id="KW-0378">Hydrolase</keyword>
<sequence>MTSFELSQKTVNLSPYPRPQTVEGEEREELTDALLKWLLRERGMIAAFSATAEKKRALIRAAMNERPAHPVPSDVLAMQDRLFWTESIERGIVEETDLSFGENGIGLWQGDITRLAVDGIVNAANSGLLGCFLPGHNCIDNVIHSAAGMQLRDDCAKLIAAQGRQEECGDCKITRAYNLPSRYVLHTVGPMIRREVTERDRGLLRACYRACLDTAAEAGLKSIAFCCISTGVFSFPRAEAAELAAGAVLQWKMRNRDVPIKVLFNTFLDADTSIYKSILSMA</sequence>
<dbReference type="Pfam" id="PF01661">
    <property type="entry name" value="Macro"/>
    <property type="match status" value="1"/>
</dbReference>
<dbReference type="AlphaFoldDB" id="A0A9D2IUS2"/>
<feature type="domain" description="Macro" evidence="10">
    <location>
        <begin position="92"/>
        <end position="282"/>
    </location>
</feature>
<dbReference type="NCBIfam" id="NF003163">
    <property type="entry name" value="PRK04143.1"/>
    <property type="match status" value="1"/>
</dbReference>
<comment type="catalytic activity">
    <reaction evidence="7">
        <text>4-O-(ADP-D-ribosyl)-L-aspartyl-[protein] + H2O = L-aspartyl-[protein] + ADP-D-ribose + H(+)</text>
        <dbReference type="Rhea" id="RHEA:54428"/>
        <dbReference type="Rhea" id="RHEA-COMP:9867"/>
        <dbReference type="Rhea" id="RHEA-COMP:13832"/>
        <dbReference type="ChEBI" id="CHEBI:15377"/>
        <dbReference type="ChEBI" id="CHEBI:15378"/>
        <dbReference type="ChEBI" id="CHEBI:29961"/>
        <dbReference type="ChEBI" id="CHEBI:57967"/>
        <dbReference type="ChEBI" id="CHEBI:138102"/>
    </reaction>
    <physiologicalReaction direction="left-to-right" evidence="7">
        <dbReference type="Rhea" id="RHEA:54429"/>
    </physiologicalReaction>
</comment>
<comment type="caution">
    <text evidence="11">The sequence shown here is derived from an EMBL/GenBank/DDBJ whole genome shotgun (WGS) entry which is preliminary data.</text>
</comment>
<keyword evidence="5" id="KW-0862">Zinc</keyword>
<evidence type="ECO:0000259" key="10">
    <source>
        <dbReference type="PROSITE" id="PS51154"/>
    </source>
</evidence>
<reference evidence="11" key="2">
    <citation type="submission" date="2021-04" db="EMBL/GenBank/DDBJ databases">
        <authorList>
            <person name="Gilroy R."/>
        </authorList>
    </citation>
    <scope>NUCLEOTIDE SEQUENCE</scope>
    <source>
        <strain evidence="11">CHK33-5263</strain>
    </source>
</reference>
<dbReference type="InterPro" id="IPR043472">
    <property type="entry name" value="Macro_dom-like"/>
</dbReference>
<dbReference type="PANTHER" id="PTHR11106:SF121">
    <property type="entry name" value="ADP-RIBOSE 1''-PHOSPHATE PHOSPHATASE"/>
    <property type="match status" value="1"/>
</dbReference>
<evidence type="ECO:0000256" key="6">
    <source>
        <dbReference type="ARBA" id="ARBA00023295"/>
    </source>
</evidence>
<comment type="similarity">
    <text evidence="8">Belongs to the MacroD-type family. Zn-Macro subfamily.</text>
</comment>
<dbReference type="InterPro" id="IPR002589">
    <property type="entry name" value="Macro_dom"/>
</dbReference>
<keyword evidence="3" id="KW-0479">Metal-binding</keyword>
<evidence type="ECO:0000313" key="11">
    <source>
        <dbReference type="EMBL" id="HIZ23864.1"/>
    </source>
</evidence>
<dbReference type="PANTHER" id="PTHR11106">
    <property type="entry name" value="GANGLIOSIDE INDUCED DIFFERENTIATION ASSOCIATED PROTEIN 2-RELATED"/>
    <property type="match status" value="1"/>
</dbReference>
<evidence type="ECO:0000256" key="5">
    <source>
        <dbReference type="ARBA" id="ARBA00022833"/>
    </source>
</evidence>
<reference evidence="11" key="1">
    <citation type="journal article" date="2021" name="PeerJ">
        <title>Extensive microbial diversity within the chicken gut microbiome revealed by metagenomics and culture.</title>
        <authorList>
            <person name="Gilroy R."/>
            <person name="Ravi A."/>
            <person name="Getino M."/>
            <person name="Pursley I."/>
            <person name="Horton D.L."/>
            <person name="Alikhan N.F."/>
            <person name="Baker D."/>
            <person name="Gharbi K."/>
            <person name="Hall N."/>
            <person name="Watson M."/>
            <person name="Adriaenssens E.M."/>
            <person name="Foster-Nyarko E."/>
            <person name="Jarju S."/>
            <person name="Secka A."/>
            <person name="Antonio M."/>
            <person name="Oren A."/>
            <person name="Chaudhuri R.R."/>
            <person name="La Ragione R."/>
            <person name="Hildebrand F."/>
            <person name="Pallen M.J."/>
        </authorList>
    </citation>
    <scope>NUCLEOTIDE SEQUENCE</scope>
    <source>
        <strain evidence="11">CHK33-5263</strain>
    </source>
</reference>
<evidence type="ECO:0000256" key="3">
    <source>
        <dbReference type="ARBA" id="ARBA00022723"/>
    </source>
</evidence>
<dbReference type="Proteomes" id="UP000824044">
    <property type="component" value="Unassembled WGS sequence"/>
</dbReference>
<dbReference type="SMART" id="SM00506">
    <property type="entry name" value="A1pp"/>
    <property type="match status" value="1"/>
</dbReference>
<evidence type="ECO:0000256" key="2">
    <source>
        <dbReference type="ARBA" id="ARBA00018852"/>
    </source>
</evidence>
<dbReference type="GO" id="GO:0016798">
    <property type="term" value="F:hydrolase activity, acting on glycosyl bonds"/>
    <property type="evidence" value="ECO:0007669"/>
    <property type="project" value="UniProtKB-KW"/>
</dbReference>
<evidence type="ECO:0000313" key="12">
    <source>
        <dbReference type="Proteomes" id="UP000824044"/>
    </source>
</evidence>
<dbReference type="PROSITE" id="PS51154">
    <property type="entry name" value="MACRO"/>
    <property type="match status" value="1"/>
</dbReference>
<dbReference type="Gene3D" id="3.40.220.10">
    <property type="entry name" value="Leucine Aminopeptidase, subunit E, domain 1"/>
    <property type="match status" value="1"/>
</dbReference>
<evidence type="ECO:0000256" key="7">
    <source>
        <dbReference type="ARBA" id="ARBA00048482"/>
    </source>
</evidence>
<dbReference type="SUPFAM" id="SSF52949">
    <property type="entry name" value="Macro domain-like"/>
    <property type="match status" value="1"/>
</dbReference>
<evidence type="ECO:0000256" key="8">
    <source>
        <dbReference type="ARBA" id="ARBA00093459"/>
    </source>
</evidence>
<keyword evidence="6" id="KW-0326">Glycosidase</keyword>
<evidence type="ECO:0000256" key="1">
    <source>
        <dbReference type="ARBA" id="ARBA00001947"/>
    </source>
</evidence>
<accession>A0A9D2IUS2</accession>
<protein>
    <recommendedName>
        <fullName evidence="2">Protein-ADP-ribose hydrolase</fullName>
    </recommendedName>
</protein>
<gene>
    <name evidence="11" type="ORF">H9812_00070</name>
</gene>